<dbReference type="HAMAP" id="MF_01107">
    <property type="entry name" value="ArgD_aminotrans_3"/>
    <property type="match status" value="1"/>
</dbReference>
<accession>A0A177G7U2</accession>
<name>A0A177G7U2_9PROT</name>
<dbReference type="InterPro" id="IPR015421">
    <property type="entry name" value="PyrdxlP-dep_Trfase_major"/>
</dbReference>
<dbReference type="PATRIC" id="fig|178901.16.peg.2274"/>
<dbReference type="EC" id="2.6.1.11" evidence="4"/>
<dbReference type="GO" id="GO:0006526">
    <property type="term" value="P:L-arginine biosynthetic process"/>
    <property type="evidence" value="ECO:0007669"/>
    <property type="project" value="UniProtKB-UniRule"/>
</dbReference>
<dbReference type="InterPro" id="IPR015424">
    <property type="entry name" value="PyrdxlP-dep_Trfase"/>
</dbReference>
<protein>
    <recommendedName>
        <fullName evidence="4">Acetylornithine aminotransferase</fullName>
        <shortName evidence="4">ACOAT</shortName>
        <ecNumber evidence="4">2.6.1.11</ecNumber>
    </recommendedName>
</protein>
<dbReference type="PANTHER" id="PTHR11986">
    <property type="entry name" value="AMINOTRANSFERASE CLASS III"/>
    <property type="match status" value="1"/>
</dbReference>
<dbReference type="GO" id="GO:0003992">
    <property type="term" value="F:N2-acetyl-L-ornithine:2-oxoglutarate 5-aminotransferase activity"/>
    <property type="evidence" value="ECO:0007669"/>
    <property type="project" value="UniProtKB-UniRule"/>
</dbReference>
<evidence type="ECO:0000313" key="5">
    <source>
        <dbReference type="EMBL" id="OAG76358.1"/>
    </source>
</evidence>
<feature type="modified residue" description="N6-(pyridoxal phosphate)lysine" evidence="4">
    <location>
        <position position="280"/>
    </location>
</feature>
<dbReference type="InterPro" id="IPR005814">
    <property type="entry name" value="Aminotrans_3"/>
</dbReference>
<evidence type="ECO:0000256" key="4">
    <source>
        <dbReference type="HAMAP-Rule" id="MF_01107"/>
    </source>
</evidence>
<dbReference type="EMBL" id="LVHD01000018">
    <property type="protein sequence ID" value="OAG76358.1"/>
    <property type="molecule type" value="Genomic_DNA"/>
</dbReference>
<dbReference type="Gene3D" id="3.90.1150.10">
    <property type="entry name" value="Aspartate Aminotransferase, domain 1"/>
    <property type="match status" value="1"/>
</dbReference>
<dbReference type="AlphaFoldDB" id="A0A177G7U2"/>
<dbReference type="Pfam" id="PF00202">
    <property type="entry name" value="Aminotran_3"/>
    <property type="match status" value="1"/>
</dbReference>
<gene>
    <name evidence="4" type="primary">argD</name>
    <name evidence="5" type="ORF">Amal_02131</name>
</gene>
<dbReference type="eggNOG" id="COG4992">
    <property type="taxonomic scope" value="Bacteria"/>
</dbReference>
<dbReference type="Proteomes" id="UP000077349">
    <property type="component" value="Unassembled WGS sequence"/>
</dbReference>
<evidence type="ECO:0000256" key="3">
    <source>
        <dbReference type="ARBA" id="ARBA00022898"/>
    </source>
</evidence>
<comment type="pathway">
    <text evidence="4">Amino-acid biosynthesis; L-arginine biosynthesis; N(2)-acetyl-L-ornithine from L-glutamate: step 4/4.</text>
</comment>
<comment type="caution">
    <text evidence="5">The sequence shown here is derived from an EMBL/GenBank/DDBJ whole genome shotgun (WGS) entry which is preliminary data.</text>
</comment>
<sequence>MPGANGSPAPNQAAGLFCFALFSFFDDHLTRNTKNYSMIPALTPTYNRAPLAFERGEGAWLYTTDGRRFLDFAAGIATCSIGHAHPHMVKELTEQVGRVMHVSNLFQIPQATRLAERLVANSFADSVFFCNSGAEANEGMVKFARRAQAMSGHPERTDIICMDGAFHGRTLAMLSATGNPKYLEGFGTPVPGFVHVPFNDIAALKAAITPQTAAIMLEPIQGESGIKVASPEYLKAVRALCDETGVLLALDEVQCGVGRTGKLFAHEWAGITPDVMSAAKGLGGGFPIGAVLATEAVAKNMTAGTHGTTFGGNPLACTAGNAVLDVLLAPGFLDQVCARATLLDGLLDELVQSAPSIFAERRGLGLLIGLRCVPPVGTVQAAAQEADLLCVTAGDNVLRLVPPLTISEDDCREAVSRLKKAVQILTNTQNNKTLEPTL</sequence>
<dbReference type="InterPro" id="IPR004636">
    <property type="entry name" value="AcOrn/SuccOrn_fam"/>
</dbReference>
<feature type="binding site" evidence="4">
    <location>
        <begin position="133"/>
        <end position="134"/>
    </location>
    <ligand>
        <name>pyridoxal 5'-phosphate</name>
        <dbReference type="ChEBI" id="CHEBI:597326"/>
    </ligand>
</feature>
<comment type="catalytic activity">
    <reaction evidence="4">
        <text>N(2)-acetyl-L-ornithine + 2-oxoglutarate = N-acetyl-L-glutamate 5-semialdehyde + L-glutamate</text>
        <dbReference type="Rhea" id="RHEA:18049"/>
        <dbReference type="ChEBI" id="CHEBI:16810"/>
        <dbReference type="ChEBI" id="CHEBI:29123"/>
        <dbReference type="ChEBI" id="CHEBI:29985"/>
        <dbReference type="ChEBI" id="CHEBI:57805"/>
        <dbReference type="EC" id="2.6.1.11"/>
    </reaction>
</comment>
<proteinExistence type="inferred from homology"/>
<comment type="subcellular location">
    <subcellularLocation>
        <location evidence="4">Cytoplasm</location>
    </subcellularLocation>
</comment>
<dbReference type="InterPro" id="IPR015422">
    <property type="entry name" value="PyrdxlP-dep_Trfase_small"/>
</dbReference>
<feature type="binding site" evidence="4">
    <location>
        <begin position="251"/>
        <end position="254"/>
    </location>
    <ligand>
        <name>pyridoxal 5'-phosphate</name>
        <dbReference type="ChEBI" id="CHEBI:597326"/>
    </ligand>
</feature>
<feature type="binding site" evidence="4">
    <location>
        <position position="309"/>
    </location>
    <ligand>
        <name>pyridoxal 5'-phosphate</name>
        <dbReference type="ChEBI" id="CHEBI:597326"/>
    </ligand>
</feature>
<dbReference type="InterPro" id="IPR049704">
    <property type="entry name" value="Aminotrans_3_PPA_site"/>
</dbReference>
<dbReference type="CDD" id="cd00610">
    <property type="entry name" value="OAT_like"/>
    <property type="match status" value="1"/>
</dbReference>
<comment type="miscellaneous">
    <text evidence="4">May also have succinyldiaminopimelate aminotransferase activity, thus carrying out the corresponding step in lysine biosynthesis.</text>
</comment>
<keyword evidence="4" id="KW-0028">Amino-acid biosynthesis</keyword>
<evidence type="ECO:0000256" key="2">
    <source>
        <dbReference type="ARBA" id="ARBA00022679"/>
    </source>
</evidence>
<dbReference type="NCBIfam" id="NF002325">
    <property type="entry name" value="PRK01278.1"/>
    <property type="match status" value="1"/>
</dbReference>
<dbReference type="FunFam" id="3.40.640.10:FF:000004">
    <property type="entry name" value="Acetylornithine aminotransferase"/>
    <property type="match status" value="1"/>
</dbReference>
<feature type="binding site" evidence="4">
    <location>
        <position position="169"/>
    </location>
    <ligand>
        <name>N(2)-acetyl-L-ornithine</name>
        <dbReference type="ChEBI" id="CHEBI:57805"/>
    </ligand>
</feature>
<dbReference type="NCBIfam" id="TIGR00707">
    <property type="entry name" value="argD"/>
    <property type="match status" value="1"/>
</dbReference>
<evidence type="ECO:0000313" key="6">
    <source>
        <dbReference type="Proteomes" id="UP000077349"/>
    </source>
</evidence>
<comment type="subunit">
    <text evidence="4">Homodimer.</text>
</comment>
<dbReference type="PROSITE" id="PS00600">
    <property type="entry name" value="AA_TRANSFER_CLASS_3"/>
    <property type="match status" value="1"/>
</dbReference>
<feature type="binding site" evidence="4">
    <location>
        <position position="308"/>
    </location>
    <ligand>
        <name>N(2)-acetyl-L-ornithine</name>
        <dbReference type="ChEBI" id="CHEBI:57805"/>
    </ligand>
</feature>
<evidence type="ECO:0000256" key="1">
    <source>
        <dbReference type="ARBA" id="ARBA00022576"/>
    </source>
</evidence>
<dbReference type="GO" id="GO:0042802">
    <property type="term" value="F:identical protein binding"/>
    <property type="evidence" value="ECO:0007669"/>
    <property type="project" value="TreeGrafter"/>
</dbReference>
<dbReference type="GO" id="GO:0005737">
    <property type="term" value="C:cytoplasm"/>
    <property type="evidence" value="ECO:0007669"/>
    <property type="project" value="UniProtKB-SubCell"/>
</dbReference>
<keyword evidence="4" id="KW-0055">Arginine biosynthesis</keyword>
<reference evidence="5 6" key="1">
    <citation type="submission" date="2016-03" db="EMBL/GenBank/DDBJ databases">
        <title>Draft genome sequence of Acetobacter malorum CECT 7742, a strain isolated from strawberry vinegar.</title>
        <authorList>
            <person name="Sainz F."/>
            <person name="Mas A."/>
            <person name="Torija M.J."/>
        </authorList>
    </citation>
    <scope>NUCLEOTIDE SEQUENCE [LARGE SCALE GENOMIC DNA]</scope>
    <source>
        <strain evidence="5 6">CECT 7742</strain>
    </source>
</reference>
<feature type="binding site" evidence="4">
    <location>
        <position position="166"/>
    </location>
    <ligand>
        <name>pyridoxal 5'-phosphate</name>
        <dbReference type="ChEBI" id="CHEBI:597326"/>
    </ligand>
</feature>
<dbReference type="Gene3D" id="3.40.640.10">
    <property type="entry name" value="Type I PLP-dependent aspartate aminotransferase-like (Major domain)"/>
    <property type="match status" value="1"/>
</dbReference>
<comment type="similarity">
    <text evidence="4">Belongs to the class-III pyridoxal-phosphate-dependent aminotransferase family. ArgD subfamily.</text>
</comment>
<keyword evidence="1 4" id="KW-0032">Aminotransferase</keyword>
<dbReference type="SUPFAM" id="SSF53383">
    <property type="entry name" value="PLP-dependent transferases"/>
    <property type="match status" value="1"/>
</dbReference>
<organism evidence="5 6">
    <name type="scientific">Acetobacter malorum</name>
    <dbReference type="NCBI Taxonomy" id="178901"/>
    <lineage>
        <taxon>Bacteria</taxon>
        <taxon>Pseudomonadati</taxon>
        <taxon>Pseudomonadota</taxon>
        <taxon>Alphaproteobacteria</taxon>
        <taxon>Acetobacterales</taxon>
        <taxon>Acetobacteraceae</taxon>
        <taxon>Acetobacter</taxon>
    </lineage>
</organism>
<keyword evidence="2 4" id="KW-0808">Transferase</keyword>
<dbReference type="InterPro" id="IPR050103">
    <property type="entry name" value="Class-III_PLP-dep_AT"/>
</dbReference>
<keyword evidence="3 4" id="KW-0663">Pyridoxal phosphate</keyword>
<dbReference type="STRING" id="178901.AmDm5_2229"/>
<dbReference type="PANTHER" id="PTHR11986:SF113">
    <property type="entry name" value="SUCCINYLORNITHINE TRANSAMINASE"/>
    <property type="match status" value="1"/>
</dbReference>
<comment type="cofactor">
    <cofactor evidence="4">
        <name>pyridoxal 5'-phosphate</name>
        <dbReference type="ChEBI" id="CHEBI:597326"/>
    </cofactor>
    <text evidence="4">Binds 1 pyridoxal phosphate per subunit.</text>
</comment>
<dbReference type="GO" id="GO:0030170">
    <property type="term" value="F:pyridoxal phosphate binding"/>
    <property type="evidence" value="ECO:0007669"/>
    <property type="project" value="InterPro"/>
</dbReference>
<dbReference type="UniPathway" id="UPA00068">
    <property type="reaction ID" value="UER00109"/>
</dbReference>
<keyword evidence="4" id="KW-0963">Cytoplasm</keyword>
<dbReference type="PIRSF" id="PIRSF000521">
    <property type="entry name" value="Transaminase_4ab_Lys_Orn"/>
    <property type="match status" value="1"/>
</dbReference>